<dbReference type="EMBL" id="JYDJ01000258">
    <property type="protein sequence ID" value="KRX38697.1"/>
    <property type="molecule type" value="Genomic_DNA"/>
</dbReference>
<evidence type="ECO:0000313" key="1">
    <source>
        <dbReference type="EMBL" id="KRX38697.1"/>
    </source>
</evidence>
<keyword evidence="2" id="KW-1185">Reference proteome</keyword>
<accession>A0A0V0TI47</accession>
<dbReference type="Proteomes" id="UP000055048">
    <property type="component" value="Unassembled WGS sequence"/>
</dbReference>
<protein>
    <submittedName>
        <fullName evidence="1">Uncharacterized protein</fullName>
    </submittedName>
</protein>
<dbReference type="AlphaFoldDB" id="A0A0V0TI47"/>
<gene>
    <name evidence="1" type="ORF">T05_2962</name>
</gene>
<organism evidence="1 2">
    <name type="scientific">Trichinella murrelli</name>
    <dbReference type="NCBI Taxonomy" id="144512"/>
    <lineage>
        <taxon>Eukaryota</taxon>
        <taxon>Metazoa</taxon>
        <taxon>Ecdysozoa</taxon>
        <taxon>Nematoda</taxon>
        <taxon>Enoplea</taxon>
        <taxon>Dorylaimia</taxon>
        <taxon>Trichinellida</taxon>
        <taxon>Trichinellidae</taxon>
        <taxon>Trichinella</taxon>
    </lineage>
</organism>
<comment type="caution">
    <text evidence="1">The sequence shown here is derived from an EMBL/GenBank/DDBJ whole genome shotgun (WGS) entry which is preliminary data.</text>
</comment>
<evidence type="ECO:0000313" key="2">
    <source>
        <dbReference type="Proteomes" id="UP000055048"/>
    </source>
</evidence>
<proteinExistence type="predicted"/>
<reference evidence="1 2" key="1">
    <citation type="submission" date="2015-01" db="EMBL/GenBank/DDBJ databases">
        <title>Evolution of Trichinella species and genotypes.</title>
        <authorList>
            <person name="Korhonen P.K."/>
            <person name="Edoardo P."/>
            <person name="Giuseppe L.R."/>
            <person name="Gasser R.B."/>
        </authorList>
    </citation>
    <scope>NUCLEOTIDE SEQUENCE [LARGE SCALE GENOMIC DNA]</scope>
    <source>
        <strain evidence="1">ISS417</strain>
    </source>
</reference>
<sequence>MVFSFFVCFEAIKFNKASSACLCKWARSRGFPSGPGAEDCSSFWKVSSEINVKYAIHNGKKAKATDMVASFSKI</sequence>
<name>A0A0V0TI47_9BILA</name>